<proteinExistence type="predicted"/>
<feature type="region of interest" description="Disordered" evidence="1">
    <location>
        <begin position="72"/>
        <end position="105"/>
    </location>
</feature>
<reference evidence="2" key="1">
    <citation type="submission" date="2022-03" db="EMBL/GenBank/DDBJ databases">
        <title>Draft genome sequence of Aduncisulcus paluster, a free-living microaerophilic Fornicata.</title>
        <authorList>
            <person name="Yuyama I."/>
            <person name="Kume K."/>
            <person name="Tamura T."/>
            <person name="Inagaki Y."/>
            <person name="Hashimoto T."/>
        </authorList>
    </citation>
    <scope>NUCLEOTIDE SEQUENCE</scope>
    <source>
        <strain evidence="2">NY0171</strain>
    </source>
</reference>
<evidence type="ECO:0000313" key="2">
    <source>
        <dbReference type="EMBL" id="GKT31024.1"/>
    </source>
</evidence>
<sequence length="105" mass="11886">SSHKRDLVDLFVANLGDVPFTRRVKKALTNARAHGYKTTDPYELKSEDIEDVKRYVNQSLKHAMQFKAQFDQSLGITAPPEPTTKPKTWDDMPPGKPVLNSYSNP</sequence>
<comment type="caution">
    <text evidence="2">The sequence shown here is derived from an EMBL/GenBank/DDBJ whole genome shotgun (WGS) entry which is preliminary data.</text>
</comment>
<protein>
    <submittedName>
        <fullName evidence="2">Uncharacterized protein</fullName>
    </submittedName>
</protein>
<dbReference type="EMBL" id="BQXS01009273">
    <property type="protein sequence ID" value="GKT31024.1"/>
    <property type="molecule type" value="Genomic_DNA"/>
</dbReference>
<gene>
    <name evidence="2" type="ORF">ADUPG1_005730</name>
</gene>
<keyword evidence="3" id="KW-1185">Reference proteome</keyword>
<evidence type="ECO:0000256" key="1">
    <source>
        <dbReference type="SAM" id="MobiDB-lite"/>
    </source>
</evidence>
<organism evidence="2 3">
    <name type="scientific">Aduncisulcus paluster</name>
    <dbReference type="NCBI Taxonomy" id="2918883"/>
    <lineage>
        <taxon>Eukaryota</taxon>
        <taxon>Metamonada</taxon>
        <taxon>Carpediemonas-like organisms</taxon>
        <taxon>Aduncisulcus</taxon>
    </lineage>
</organism>
<feature type="non-terminal residue" evidence="2">
    <location>
        <position position="1"/>
    </location>
</feature>
<name>A0ABQ5KES3_9EUKA</name>
<dbReference type="Proteomes" id="UP001057375">
    <property type="component" value="Unassembled WGS sequence"/>
</dbReference>
<evidence type="ECO:0000313" key="3">
    <source>
        <dbReference type="Proteomes" id="UP001057375"/>
    </source>
</evidence>
<accession>A0ABQ5KES3</accession>
<feature type="non-terminal residue" evidence="2">
    <location>
        <position position="105"/>
    </location>
</feature>